<evidence type="ECO:0000259" key="1">
    <source>
        <dbReference type="PROSITE" id="PS50053"/>
    </source>
</evidence>
<dbReference type="CDD" id="cd17039">
    <property type="entry name" value="Ubl_ubiquitin_like"/>
    <property type="match status" value="1"/>
</dbReference>
<sequence>MAFVTLSVKMLNEKTEKTIELPVQSTVKVLHEKVSEIFDLPTTSFKLLNGGKPLKNEETPFKLAGIENGAKLTVMIFSKLQPETLNELEKHVAELAGEDPKKKLLAVLRVRKMIEKRAQKMSLDELRRAFGPETEKRSTDVRLSDDAIEKVVDHNLLWDLESTISPEYLKPLC</sequence>
<comment type="caution">
    <text evidence="2">The sequence shown here is derived from an EMBL/GenBank/DDBJ whole genome shotgun (WGS) entry which is preliminary data.</text>
</comment>
<gene>
    <name evidence="2" type="ORF">CAUJ_LOCUS7146</name>
</gene>
<keyword evidence="3" id="KW-1185">Reference proteome</keyword>
<protein>
    <recommendedName>
        <fullName evidence="1">Ubiquitin-like domain-containing protein</fullName>
    </recommendedName>
</protein>
<name>A0A8S1H7B3_9PELO</name>
<reference evidence="2" key="1">
    <citation type="submission" date="2020-10" db="EMBL/GenBank/DDBJ databases">
        <authorList>
            <person name="Kikuchi T."/>
        </authorList>
    </citation>
    <scope>NUCLEOTIDE SEQUENCE</scope>
    <source>
        <strain evidence="2">NKZ352</strain>
    </source>
</reference>
<dbReference type="InterPro" id="IPR000626">
    <property type="entry name" value="Ubiquitin-like_dom"/>
</dbReference>
<dbReference type="AlphaFoldDB" id="A0A8S1H7B3"/>
<dbReference type="SUPFAM" id="SSF54236">
    <property type="entry name" value="Ubiquitin-like"/>
    <property type="match status" value="1"/>
</dbReference>
<dbReference type="SMART" id="SM00213">
    <property type="entry name" value="UBQ"/>
    <property type="match status" value="1"/>
</dbReference>
<dbReference type="EMBL" id="CAJGYM010000020">
    <property type="protein sequence ID" value="CAD6191227.1"/>
    <property type="molecule type" value="Genomic_DNA"/>
</dbReference>
<accession>A0A8S1H7B3</accession>
<proteinExistence type="predicted"/>
<dbReference type="Proteomes" id="UP000835052">
    <property type="component" value="Unassembled WGS sequence"/>
</dbReference>
<organism evidence="2 3">
    <name type="scientific">Caenorhabditis auriculariae</name>
    <dbReference type="NCBI Taxonomy" id="2777116"/>
    <lineage>
        <taxon>Eukaryota</taxon>
        <taxon>Metazoa</taxon>
        <taxon>Ecdysozoa</taxon>
        <taxon>Nematoda</taxon>
        <taxon>Chromadorea</taxon>
        <taxon>Rhabditida</taxon>
        <taxon>Rhabditina</taxon>
        <taxon>Rhabditomorpha</taxon>
        <taxon>Rhabditoidea</taxon>
        <taxon>Rhabditidae</taxon>
        <taxon>Peloderinae</taxon>
        <taxon>Caenorhabditis</taxon>
    </lineage>
</organism>
<dbReference type="InterPro" id="IPR029071">
    <property type="entry name" value="Ubiquitin-like_domsf"/>
</dbReference>
<dbReference type="PROSITE" id="PS50053">
    <property type="entry name" value="UBIQUITIN_2"/>
    <property type="match status" value="1"/>
</dbReference>
<evidence type="ECO:0000313" key="3">
    <source>
        <dbReference type="Proteomes" id="UP000835052"/>
    </source>
</evidence>
<dbReference type="OrthoDB" id="417450at2759"/>
<evidence type="ECO:0000313" key="2">
    <source>
        <dbReference type="EMBL" id="CAD6191227.1"/>
    </source>
</evidence>
<feature type="domain" description="Ubiquitin-like" evidence="1">
    <location>
        <begin position="4"/>
        <end position="76"/>
    </location>
</feature>
<dbReference type="Gene3D" id="3.10.20.90">
    <property type="entry name" value="Phosphatidylinositol 3-kinase Catalytic Subunit, Chain A, domain 1"/>
    <property type="match status" value="1"/>
</dbReference>
<dbReference type="Pfam" id="PF00240">
    <property type="entry name" value="ubiquitin"/>
    <property type="match status" value="1"/>
</dbReference>